<proteinExistence type="predicted"/>
<feature type="region of interest" description="Disordered" evidence="1">
    <location>
        <begin position="162"/>
        <end position="216"/>
    </location>
</feature>
<gene>
    <name evidence="2" type="ORF">NEMBOFW57_000469</name>
</gene>
<feature type="region of interest" description="Disordered" evidence="1">
    <location>
        <begin position="238"/>
        <end position="260"/>
    </location>
</feature>
<protein>
    <recommendedName>
        <fullName evidence="4">DRBM domain-containing protein</fullName>
    </recommendedName>
</protein>
<reference evidence="2" key="1">
    <citation type="submission" date="2023-02" db="EMBL/GenBank/DDBJ databases">
        <authorList>
            <person name="Palmer J.M."/>
        </authorList>
    </citation>
    <scope>NUCLEOTIDE SEQUENCE</scope>
    <source>
        <strain evidence="2">FW57</strain>
    </source>
</reference>
<evidence type="ECO:0000256" key="1">
    <source>
        <dbReference type="SAM" id="MobiDB-lite"/>
    </source>
</evidence>
<name>A0AAD4F2S9_9PEZI</name>
<dbReference type="AlphaFoldDB" id="A0AAD4F2S9"/>
<evidence type="ECO:0000313" key="2">
    <source>
        <dbReference type="EMBL" id="KAG7290467.1"/>
    </source>
</evidence>
<dbReference type="Proteomes" id="UP001197093">
    <property type="component" value="Unassembled WGS sequence"/>
</dbReference>
<keyword evidence="3" id="KW-1185">Reference proteome</keyword>
<feature type="compositionally biased region" description="Low complexity" evidence="1">
    <location>
        <begin position="240"/>
        <end position="260"/>
    </location>
</feature>
<sequence>MASNDILNAQIVVSPLDEPVDYRDLKAWIEEQERNPTPLSPLQQRAISDLRRSLEPKLGDCDWVSLLNRFRQANGSPLPAFTDEAVPDERWVNRCHFQLNPDAEPLIFPNPDAGFVTVDDKGAPGAPSFGRKKDAKQYAAKCCIEWLMKGGYMPSDGVNVEFPKTKKPPRAQTTTTTIPTTLPAQAPSNNPTPNTNINTAPVPNQPSPTTSSDDDAVRITHRVTGLCRLLGLVVPQYKITPSSSSSPSTTTTSAPSSSKPSATAAAAATATAAAAITTPNPQFFDGHADFGADRIKVPDGLGRVRNVYGRKNARDKVAEEVLAWLVAEEGRRMREVEGMMAEIEQEGVKV</sequence>
<dbReference type="EMBL" id="JAHCVI010000001">
    <property type="protein sequence ID" value="KAG7290467.1"/>
    <property type="molecule type" value="Genomic_DNA"/>
</dbReference>
<evidence type="ECO:0000313" key="3">
    <source>
        <dbReference type="Proteomes" id="UP001197093"/>
    </source>
</evidence>
<accession>A0AAD4F2S9</accession>
<evidence type="ECO:0008006" key="4">
    <source>
        <dbReference type="Google" id="ProtNLM"/>
    </source>
</evidence>
<feature type="compositionally biased region" description="Low complexity" evidence="1">
    <location>
        <begin position="170"/>
        <end position="202"/>
    </location>
</feature>
<comment type="caution">
    <text evidence="2">The sequence shown here is derived from an EMBL/GenBank/DDBJ whole genome shotgun (WGS) entry which is preliminary data.</text>
</comment>
<dbReference type="SUPFAM" id="SSF54768">
    <property type="entry name" value="dsRNA-binding domain-like"/>
    <property type="match status" value="1"/>
</dbReference>
<organism evidence="2 3">
    <name type="scientific">Staphylotrichum longicolle</name>
    <dbReference type="NCBI Taxonomy" id="669026"/>
    <lineage>
        <taxon>Eukaryota</taxon>
        <taxon>Fungi</taxon>
        <taxon>Dikarya</taxon>
        <taxon>Ascomycota</taxon>
        <taxon>Pezizomycotina</taxon>
        <taxon>Sordariomycetes</taxon>
        <taxon>Sordariomycetidae</taxon>
        <taxon>Sordariales</taxon>
        <taxon>Chaetomiaceae</taxon>
        <taxon>Staphylotrichum</taxon>
    </lineage>
</organism>